<gene>
    <name evidence="1" type="ORF">Fmac_019301</name>
</gene>
<accession>A0ABD1M7K0</accession>
<dbReference type="Proteomes" id="UP001603857">
    <property type="component" value="Unassembled WGS sequence"/>
</dbReference>
<organism evidence="1 2">
    <name type="scientific">Flemingia macrophylla</name>
    <dbReference type="NCBI Taxonomy" id="520843"/>
    <lineage>
        <taxon>Eukaryota</taxon>
        <taxon>Viridiplantae</taxon>
        <taxon>Streptophyta</taxon>
        <taxon>Embryophyta</taxon>
        <taxon>Tracheophyta</taxon>
        <taxon>Spermatophyta</taxon>
        <taxon>Magnoliopsida</taxon>
        <taxon>eudicotyledons</taxon>
        <taxon>Gunneridae</taxon>
        <taxon>Pentapetalae</taxon>
        <taxon>rosids</taxon>
        <taxon>fabids</taxon>
        <taxon>Fabales</taxon>
        <taxon>Fabaceae</taxon>
        <taxon>Papilionoideae</taxon>
        <taxon>50 kb inversion clade</taxon>
        <taxon>NPAAA clade</taxon>
        <taxon>indigoferoid/millettioid clade</taxon>
        <taxon>Phaseoleae</taxon>
        <taxon>Flemingia</taxon>
    </lineage>
</organism>
<dbReference type="EMBL" id="JBGMDY010000006">
    <property type="protein sequence ID" value="KAL2331720.1"/>
    <property type="molecule type" value="Genomic_DNA"/>
</dbReference>
<evidence type="ECO:0000313" key="2">
    <source>
        <dbReference type="Proteomes" id="UP001603857"/>
    </source>
</evidence>
<protein>
    <submittedName>
        <fullName evidence="1">Uncharacterized protein</fullName>
    </submittedName>
</protein>
<evidence type="ECO:0000313" key="1">
    <source>
        <dbReference type="EMBL" id="KAL2331720.1"/>
    </source>
</evidence>
<sequence length="96" mass="11047">MSTFLRNTSLSRSRRLRCEALPTIPKSNSYRRRRAKQRKVFLTTYKLDSFTEPTSPKPKPTKLPALNLKKIVSSVRKLVQNTAASFASRPSLLTYF</sequence>
<dbReference type="AlphaFoldDB" id="A0ABD1M7K0"/>
<proteinExistence type="predicted"/>
<comment type="caution">
    <text evidence="1">The sequence shown here is derived from an EMBL/GenBank/DDBJ whole genome shotgun (WGS) entry which is preliminary data.</text>
</comment>
<reference evidence="1 2" key="1">
    <citation type="submission" date="2024-08" db="EMBL/GenBank/DDBJ databases">
        <title>Insights into the chromosomal genome structure of Flemingia macrophylla.</title>
        <authorList>
            <person name="Ding Y."/>
            <person name="Zhao Y."/>
            <person name="Bi W."/>
            <person name="Wu M."/>
            <person name="Zhao G."/>
            <person name="Gong Y."/>
            <person name="Li W."/>
            <person name="Zhang P."/>
        </authorList>
    </citation>
    <scope>NUCLEOTIDE SEQUENCE [LARGE SCALE GENOMIC DNA]</scope>
    <source>
        <strain evidence="1">DYQJB</strain>
        <tissue evidence="1">Leaf</tissue>
    </source>
</reference>
<name>A0ABD1M7K0_9FABA</name>
<keyword evidence="2" id="KW-1185">Reference proteome</keyword>